<organism evidence="1 2">
    <name type="scientific">Dysgonomonas hofstadii</name>
    <dbReference type="NCBI Taxonomy" id="637886"/>
    <lineage>
        <taxon>Bacteria</taxon>
        <taxon>Pseudomonadati</taxon>
        <taxon>Bacteroidota</taxon>
        <taxon>Bacteroidia</taxon>
        <taxon>Bacteroidales</taxon>
        <taxon>Dysgonomonadaceae</taxon>
        <taxon>Dysgonomonas</taxon>
    </lineage>
</organism>
<keyword evidence="2" id="KW-1185">Reference proteome</keyword>
<dbReference type="AlphaFoldDB" id="A0A840CUK3"/>
<evidence type="ECO:0000313" key="2">
    <source>
        <dbReference type="Proteomes" id="UP000555103"/>
    </source>
</evidence>
<proteinExistence type="predicted"/>
<dbReference type="EMBL" id="JACIEP010000004">
    <property type="protein sequence ID" value="MBB4035413.1"/>
    <property type="molecule type" value="Genomic_DNA"/>
</dbReference>
<dbReference type="Proteomes" id="UP000555103">
    <property type="component" value="Unassembled WGS sequence"/>
</dbReference>
<evidence type="ECO:0000313" key="1">
    <source>
        <dbReference type="EMBL" id="MBB4035413.1"/>
    </source>
</evidence>
<accession>A0A840CUK3</accession>
<reference evidence="1 2" key="1">
    <citation type="submission" date="2020-08" db="EMBL/GenBank/DDBJ databases">
        <title>Genomic Encyclopedia of Type Strains, Phase IV (KMG-IV): sequencing the most valuable type-strain genomes for metagenomic binning, comparative biology and taxonomic classification.</title>
        <authorList>
            <person name="Goeker M."/>
        </authorList>
    </citation>
    <scope>NUCLEOTIDE SEQUENCE [LARGE SCALE GENOMIC DNA]</scope>
    <source>
        <strain evidence="1 2">DSM 104969</strain>
    </source>
</reference>
<comment type="caution">
    <text evidence="1">The sequence shown here is derived from an EMBL/GenBank/DDBJ whole genome shotgun (WGS) entry which is preliminary data.</text>
</comment>
<dbReference type="RefSeq" id="WP_183306356.1">
    <property type="nucleotide sequence ID" value="NZ_JACIEP010000004.1"/>
</dbReference>
<protein>
    <submittedName>
        <fullName evidence="1">Uncharacterized protein</fullName>
    </submittedName>
</protein>
<gene>
    <name evidence="1" type="ORF">GGR21_001306</name>
</gene>
<sequence length="137" mass="16056">MTERFYSIKHLSTAQLQELYATYIKRGWKDAEFHDLFFEDVTPPQITDEEIILNIQAGRDTNYCVYMIGVEGEEDGIMFGFGMNYNQRYDYSVYLHLPLGLLDELIEKYQLAEISPVKNYDSIEDYIIDDLLNGPMN</sequence>
<name>A0A840CUK3_9BACT</name>